<accession>A0A8J2EE18</accession>
<proteinExistence type="predicted"/>
<sequence>MIANSRRSIIFISCGLIAAILVSTAIVIWIYQPQSNSNNNRIETVTKDKIKTLPYVKSNLIFIKYRMKISYIDKYNLSDNDIEIKGKVLNDTFEDDLTQEDNLREICAVGIKLLRNYLLDPKITDYLTATGKIVDKVLTQTNSINASKTFGTDKEWELYIVDIPHLMAMYDLIVEEDSSNTNRLTECHKYINRVITSKLEPACSKSTPSKIDFIKISTPYLLMNYKRSLKDETCVNLYEEATKNKNLELLNRYLSYDTSEDVKQKHGVFRVDGDTMFSNKQAEAYKCFVLMNNIKYKDLYIAVYETLDLSGNVYKSYMSLVALLDEINRARTSEI</sequence>
<evidence type="ECO:0000313" key="2">
    <source>
        <dbReference type="EMBL" id="CAG5077171.1"/>
    </source>
</evidence>
<keyword evidence="1" id="KW-0812">Transmembrane</keyword>
<name>A0A8J2EE18_COTCN</name>
<dbReference type="Proteomes" id="UP000786811">
    <property type="component" value="Unassembled WGS sequence"/>
</dbReference>
<reference evidence="2" key="1">
    <citation type="submission" date="2021-04" db="EMBL/GenBank/DDBJ databases">
        <authorList>
            <person name="Chebbi M.A.C M."/>
        </authorList>
    </citation>
    <scope>NUCLEOTIDE SEQUENCE</scope>
</reference>
<gene>
    <name evidence="2" type="ORF">HICCMSTLAB_LOCUS2390</name>
</gene>
<dbReference type="EMBL" id="CAJNRD030001117">
    <property type="protein sequence ID" value="CAG5077171.1"/>
    <property type="molecule type" value="Genomic_DNA"/>
</dbReference>
<evidence type="ECO:0000313" key="3">
    <source>
        <dbReference type="Proteomes" id="UP000786811"/>
    </source>
</evidence>
<feature type="transmembrane region" description="Helical" evidence="1">
    <location>
        <begin position="9"/>
        <end position="31"/>
    </location>
</feature>
<comment type="caution">
    <text evidence="2">The sequence shown here is derived from an EMBL/GenBank/DDBJ whole genome shotgun (WGS) entry which is preliminary data.</text>
</comment>
<keyword evidence="1" id="KW-1133">Transmembrane helix</keyword>
<keyword evidence="1" id="KW-0472">Membrane</keyword>
<dbReference type="AlphaFoldDB" id="A0A8J2EE18"/>
<organism evidence="2 3">
    <name type="scientific">Cotesia congregata</name>
    <name type="common">Parasitoid wasp</name>
    <name type="synonym">Apanteles congregatus</name>
    <dbReference type="NCBI Taxonomy" id="51543"/>
    <lineage>
        <taxon>Eukaryota</taxon>
        <taxon>Metazoa</taxon>
        <taxon>Ecdysozoa</taxon>
        <taxon>Arthropoda</taxon>
        <taxon>Hexapoda</taxon>
        <taxon>Insecta</taxon>
        <taxon>Pterygota</taxon>
        <taxon>Neoptera</taxon>
        <taxon>Endopterygota</taxon>
        <taxon>Hymenoptera</taxon>
        <taxon>Apocrita</taxon>
        <taxon>Ichneumonoidea</taxon>
        <taxon>Braconidae</taxon>
        <taxon>Microgastrinae</taxon>
        <taxon>Cotesia</taxon>
    </lineage>
</organism>
<keyword evidence="3" id="KW-1185">Reference proteome</keyword>
<protein>
    <submittedName>
        <fullName evidence="2">Cc_odve66_21</fullName>
    </submittedName>
</protein>
<evidence type="ECO:0000256" key="1">
    <source>
        <dbReference type="SAM" id="Phobius"/>
    </source>
</evidence>